<feature type="domain" description="HECT" evidence="7">
    <location>
        <begin position="735"/>
        <end position="1057"/>
    </location>
</feature>
<dbReference type="CDD" id="cd23767">
    <property type="entry name" value="IQCD"/>
    <property type="match status" value="1"/>
</dbReference>
<keyword evidence="3" id="KW-0808">Transferase</keyword>
<dbReference type="PROSITE" id="PS50096">
    <property type="entry name" value="IQ"/>
    <property type="match status" value="1"/>
</dbReference>
<dbReference type="Pfam" id="PF00632">
    <property type="entry name" value="HECT"/>
    <property type="match status" value="1"/>
</dbReference>
<dbReference type="AlphaFoldDB" id="A0A8H7UCS4"/>
<dbReference type="InterPro" id="IPR044611">
    <property type="entry name" value="E3A/B/C-like"/>
</dbReference>
<evidence type="ECO:0000256" key="3">
    <source>
        <dbReference type="ARBA" id="ARBA00022679"/>
    </source>
</evidence>
<dbReference type="FunFam" id="3.30.2160.10:FF:000002">
    <property type="entry name" value="Putative Ubiquitin-protein ligase E3C"/>
    <property type="match status" value="1"/>
</dbReference>
<evidence type="ECO:0000256" key="2">
    <source>
        <dbReference type="ARBA" id="ARBA00012485"/>
    </source>
</evidence>
<dbReference type="Gene3D" id="3.30.2410.10">
    <property type="entry name" value="Hect, E3 ligase catalytic domain"/>
    <property type="match status" value="1"/>
</dbReference>
<dbReference type="Gene3D" id="3.90.1750.10">
    <property type="entry name" value="Hect, E3 ligase catalytic domains"/>
    <property type="match status" value="1"/>
</dbReference>
<proteinExistence type="predicted"/>
<dbReference type="PANTHER" id="PTHR45700:SF2">
    <property type="entry name" value="UBIQUITIN-PROTEIN LIGASE E3C"/>
    <property type="match status" value="1"/>
</dbReference>
<dbReference type="CDD" id="cd00078">
    <property type="entry name" value="HECTc"/>
    <property type="match status" value="1"/>
</dbReference>
<feature type="active site" description="Glycyl thioester intermediate" evidence="5">
    <location>
        <position position="1040"/>
    </location>
</feature>
<dbReference type="Proteomes" id="UP000654370">
    <property type="component" value="Unassembled WGS sequence"/>
</dbReference>
<gene>
    <name evidence="8" type="ORF">INT43_008425</name>
</gene>
<evidence type="ECO:0000256" key="5">
    <source>
        <dbReference type="PROSITE-ProRule" id="PRU00104"/>
    </source>
</evidence>
<keyword evidence="9" id="KW-1185">Reference proteome</keyword>
<accession>A0A8H7UCS4</accession>
<dbReference type="EMBL" id="JAEPQZ010000005">
    <property type="protein sequence ID" value="KAG2180846.1"/>
    <property type="molecule type" value="Genomic_DNA"/>
</dbReference>
<dbReference type="InterPro" id="IPR000569">
    <property type="entry name" value="HECT_dom"/>
</dbReference>
<dbReference type="InterPro" id="IPR035983">
    <property type="entry name" value="Hect_E3_ubiquitin_ligase"/>
</dbReference>
<dbReference type="PROSITE" id="PS50237">
    <property type="entry name" value="HECT"/>
    <property type="match status" value="1"/>
</dbReference>
<sequence>MNSFSFEGNYKAKRNINLGGVRAQEDKKRLLEKAQRERKAREAERVRVRNATRIQAFYRGRQAACQTRRLLQESFSQKFAELRHALQNDDTSSDKAQLLVETMRLQLGMMNENDLESLKAATTFIEWLSASDNNVITLPWLADGDEIDDIWEWQLKLLLSKITITSNNQTSNDRMARLNLMRMLIDRDTYTRNGLSPQIATTIQSSMATHLLQRKNIYSIIHDYFLNQQTKQDNETQLITQILINVMKIDTSTPRNGIDSITATNAFVTKILTIRSLITRISRSSFVDIIKNIGMGSILESILQSEKDTVFEQTHVVGLLENVIELRRSTVVHLEPQEMTKFVKVLSALLFKLSPQFFILDEEDQDMINSDDDSDEEERMNMDITSNAVDDLNWKDLDSIEQECLSQLHDPTFLSNIIEPLVDPRVMQISSQQASIMMAAEIFNFLIIRWPAYRDKIFGLLLYNLKVPRGTSKQNFVHQLFSIWISGRVSRELKRLTDASSSSQVISYIQNPEYCGEWNIIILLCELYHRSLITLGDDEFFKPEEGKNPLNTEEILNLSLDLKSITFALFWNTAMLDPSSAISASIDAYALRTSVTRLIQHLHARDSRRPFCPPNHWFVNGLNMASFRETAIADEFSIETEVQDARQPRRAPSKLRMARISPHLGVLNNIPFVLPFEDRVQVFRMFIRNDRKPQYAAMGVPEDMDIDNSFFPPVARVTIRRDHVFEDGFTHLYGLGADLRKKVAISFVDEFGLLEAGVDGGGVFKEFLTTLARQAFDTKYGLFMVTQDQLLYPNSSKYAREPTQLAFFEFLGLIIGKALYEGILVEAAFAGYAHESKFGVLNRLTVDDLPSLDYELYKGLINLKNYDGNVEDLCLDFSITDNDLESSEIIDLVPNGRNIPVTNENRIRYIYLVANYRMNIQIGKQSKAFFRGLSTIIDPKWIRMFNQKELQILLGGATIPIDIDDLQANTVYSGYTEDEDIIQNLWTVLRQANNEERRNFVKFVTSCSRPPLLGFKELNPQFCIRNAGADDTRLPTSSTCVNLLKLPRFSNVQILKQ</sequence>
<evidence type="ECO:0000313" key="9">
    <source>
        <dbReference type="Proteomes" id="UP000654370"/>
    </source>
</evidence>
<keyword evidence="6" id="KW-0175">Coiled coil</keyword>
<keyword evidence="4 5" id="KW-0833">Ubl conjugation pathway</keyword>
<comment type="caution">
    <text evidence="8">The sequence shown here is derived from an EMBL/GenBank/DDBJ whole genome shotgun (WGS) entry which is preliminary data.</text>
</comment>
<evidence type="ECO:0000256" key="6">
    <source>
        <dbReference type="SAM" id="Coils"/>
    </source>
</evidence>
<dbReference type="PANTHER" id="PTHR45700">
    <property type="entry name" value="UBIQUITIN-PROTEIN LIGASE E3C"/>
    <property type="match status" value="1"/>
</dbReference>
<dbReference type="EC" id="2.3.2.26" evidence="2"/>
<evidence type="ECO:0000313" key="8">
    <source>
        <dbReference type="EMBL" id="KAG2180846.1"/>
    </source>
</evidence>
<reference evidence="8" key="1">
    <citation type="submission" date="2020-12" db="EMBL/GenBank/DDBJ databases">
        <title>Metabolic potential, ecology and presence of endohyphal bacteria is reflected in genomic diversity of Mucoromycotina.</title>
        <authorList>
            <person name="Muszewska A."/>
            <person name="Okrasinska A."/>
            <person name="Steczkiewicz K."/>
            <person name="Drgas O."/>
            <person name="Orlowska M."/>
            <person name="Perlinska-Lenart U."/>
            <person name="Aleksandrzak-Piekarczyk T."/>
            <person name="Szatraj K."/>
            <person name="Zielenkiewicz U."/>
            <person name="Pilsyk S."/>
            <person name="Malc E."/>
            <person name="Mieczkowski P."/>
            <person name="Kruszewska J.S."/>
            <person name="Biernat P."/>
            <person name="Pawlowska J."/>
        </authorList>
    </citation>
    <scope>NUCLEOTIDE SEQUENCE</scope>
    <source>
        <strain evidence="8">WA0000067209</strain>
    </source>
</reference>
<comment type="catalytic activity">
    <reaction evidence="1">
        <text>S-ubiquitinyl-[E2 ubiquitin-conjugating enzyme]-L-cysteine + [acceptor protein]-L-lysine = [E2 ubiquitin-conjugating enzyme]-L-cysteine + N(6)-ubiquitinyl-[acceptor protein]-L-lysine.</text>
        <dbReference type="EC" id="2.3.2.26"/>
    </reaction>
</comment>
<dbReference type="GO" id="GO:0000209">
    <property type="term" value="P:protein polyubiquitination"/>
    <property type="evidence" value="ECO:0007669"/>
    <property type="project" value="InterPro"/>
</dbReference>
<name>A0A8H7UCS4_MORIS</name>
<protein>
    <recommendedName>
        <fullName evidence="2">HECT-type E3 ubiquitin transferase</fullName>
        <ecNumber evidence="2">2.3.2.26</ecNumber>
    </recommendedName>
</protein>
<evidence type="ECO:0000259" key="7">
    <source>
        <dbReference type="PROSITE" id="PS50237"/>
    </source>
</evidence>
<evidence type="ECO:0000256" key="4">
    <source>
        <dbReference type="ARBA" id="ARBA00022786"/>
    </source>
</evidence>
<dbReference type="OrthoDB" id="8068875at2759"/>
<dbReference type="GO" id="GO:0006511">
    <property type="term" value="P:ubiquitin-dependent protein catabolic process"/>
    <property type="evidence" value="ECO:0007669"/>
    <property type="project" value="TreeGrafter"/>
</dbReference>
<evidence type="ECO:0000256" key="1">
    <source>
        <dbReference type="ARBA" id="ARBA00000885"/>
    </source>
</evidence>
<feature type="coiled-coil region" evidence="6">
    <location>
        <begin position="24"/>
        <end position="51"/>
    </location>
</feature>
<dbReference type="SUPFAM" id="SSF56204">
    <property type="entry name" value="Hect, E3 ligase catalytic domain"/>
    <property type="match status" value="1"/>
</dbReference>
<organism evidence="8 9">
    <name type="scientific">Mortierella isabellina</name>
    <name type="common">Filamentous fungus</name>
    <name type="synonym">Umbelopsis isabellina</name>
    <dbReference type="NCBI Taxonomy" id="91625"/>
    <lineage>
        <taxon>Eukaryota</taxon>
        <taxon>Fungi</taxon>
        <taxon>Fungi incertae sedis</taxon>
        <taxon>Mucoromycota</taxon>
        <taxon>Mucoromycotina</taxon>
        <taxon>Umbelopsidomycetes</taxon>
        <taxon>Umbelopsidales</taxon>
        <taxon>Umbelopsidaceae</taxon>
        <taxon>Umbelopsis</taxon>
    </lineage>
</organism>
<dbReference type="Gene3D" id="3.30.2160.10">
    <property type="entry name" value="Hect, E3 ligase catalytic domain"/>
    <property type="match status" value="1"/>
</dbReference>
<dbReference type="GO" id="GO:0061630">
    <property type="term" value="F:ubiquitin protein ligase activity"/>
    <property type="evidence" value="ECO:0007669"/>
    <property type="project" value="UniProtKB-EC"/>
</dbReference>
<dbReference type="SMART" id="SM00119">
    <property type="entry name" value="HECTc"/>
    <property type="match status" value="1"/>
</dbReference>